<comment type="caution">
    <text evidence="2">The sequence shown here is derived from an EMBL/GenBank/DDBJ whole genome shotgun (WGS) entry which is preliminary data.</text>
</comment>
<feature type="domain" description="Peptidase U32 collagenase" evidence="1">
    <location>
        <begin position="308"/>
        <end position="412"/>
    </location>
</feature>
<sequence>MSRLPEVLAPAGNPAALEAAVLCGADAVYLGAGAFNARRGAENFTLEHLADTVRRCHIRGVRVYLTLNIVVREDEIPQFLSDAEAACAAGVDAVIVQDAGAAALLRRCAPSLRLHGSTQMVVHNVEGAKMLEEMGFSRVVLARECSKEEIGEIIRSTSLEVETFVHGALCMSVSGQCYMSAVLGQRSGNRGLCAQPCRLPCKAGNSEHALSLKDMSIIGRAGELRELGVSALKIEGRMKRPEYVATAVTACRKALAGEPVDLETLQSVFSRSGFTDGYFEGRLGAEMFGIRQKEDVTAAAGVLGGLETLYTDPRKQVQKVETDFRFTMKAGEPARLVVTDGDGNISEAAGEIPQAAVNRPTDPERAAASLSKTGGTPYHVRSVSCEIGEGLMLPASAVNALRREALGKLDGLRGKTRAIPFDRARAGALRGHAPAPLPALRVRAYSARQLSPELLERAELVTLPVPELVKLCENGAPAYADKLCAGLPRILFSGGEALERQLSLLRERGIRHAAVGNPGAVKIAGAAGFMLHGEPFFNAMNSYAAETLAGWGLCDLLLSFEATLDMAKRIQSPIPLGLTAYGRLPLMTVRNCPVKSFVGCARCKKGENFLTDRRGEILYTSCAYGCSEILNPVPLFMGDRLSELRGLDFIELRFSTESPEECGKLFGTYRSGGEFHGKFTRGLLYKTVL</sequence>
<proteinExistence type="predicted"/>
<dbReference type="RefSeq" id="WP_121587606.1">
    <property type="nucleotide sequence ID" value="NZ_RCHT01000043.1"/>
</dbReference>
<keyword evidence="3" id="KW-1185">Reference proteome</keyword>
<dbReference type="Proteomes" id="UP000276301">
    <property type="component" value="Unassembled WGS sequence"/>
</dbReference>
<dbReference type="Pfam" id="PF01136">
    <property type="entry name" value="Peptidase_U32"/>
    <property type="match status" value="1"/>
</dbReference>
<dbReference type="PANTHER" id="PTHR30217">
    <property type="entry name" value="PEPTIDASE U32 FAMILY"/>
    <property type="match status" value="1"/>
</dbReference>
<dbReference type="InterPro" id="IPR020988">
    <property type="entry name" value="Pept_U32_collagenase"/>
</dbReference>
<dbReference type="AlphaFoldDB" id="A0A498CX82"/>
<dbReference type="Pfam" id="PF12392">
    <property type="entry name" value="DUF3656"/>
    <property type="match status" value="1"/>
</dbReference>
<organism evidence="2 3">
    <name type="scientific">Anaerotruncus massiliensis</name>
    <name type="common">ex Liu et al. 2021</name>
    <dbReference type="NCBI Taxonomy" id="2321404"/>
    <lineage>
        <taxon>Bacteria</taxon>
        <taxon>Bacillati</taxon>
        <taxon>Bacillota</taxon>
        <taxon>Clostridia</taxon>
        <taxon>Eubacteriales</taxon>
        <taxon>Oscillospiraceae</taxon>
        <taxon>Anaerotruncus</taxon>
    </lineage>
</organism>
<accession>A0A498CX82</accession>
<dbReference type="EMBL" id="RCHT01000043">
    <property type="protein sequence ID" value="RLL07680.1"/>
    <property type="molecule type" value="Genomic_DNA"/>
</dbReference>
<gene>
    <name evidence="2" type="ORF">D4A47_12990</name>
</gene>
<name>A0A498CX82_9FIRM</name>
<dbReference type="PROSITE" id="PS01276">
    <property type="entry name" value="PEPTIDASE_U32"/>
    <property type="match status" value="1"/>
</dbReference>
<evidence type="ECO:0000313" key="2">
    <source>
        <dbReference type="EMBL" id="RLL07680.1"/>
    </source>
</evidence>
<reference evidence="2 3" key="1">
    <citation type="submission" date="2018-10" db="EMBL/GenBank/DDBJ databases">
        <title>Anaerotruncus faecis sp. nov., isolated from human feces.</title>
        <authorList>
            <person name="Wang Y.-J."/>
        </authorList>
    </citation>
    <scope>NUCLEOTIDE SEQUENCE [LARGE SCALE GENOMIC DNA]</scope>
    <source>
        <strain evidence="2 3">22A2-44</strain>
    </source>
</reference>
<protein>
    <submittedName>
        <fullName evidence="2">U32 family peptidase</fullName>
    </submittedName>
</protein>
<dbReference type="InterPro" id="IPR001539">
    <property type="entry name" value="Peptidase_U32"/>
</dbReference>
<dbReference type="InterPro" id="IPR051454">
    <property type="entry name" value="RNA/ubiquinone_mod_enzymes"/>
</dbReference>
<evidence type="ECO:0000313" key="3">
    <source>
        <dbReference type="Proteomes" id="UP000276301"/>
    </source>
</evidence>
<dbReference type="PANTHER" id="PTHR30217:SF10">
    <property type="entry name" value="23S RRNA 5-HYDROXYCYTIDINE C2501 SYNTHASE"/>
    <property type="match status" value="1"/>
</dbReference>
<evidence type="ECO:0000259" key="1">
    <source>
        <dbReference type="Pfam" id="PF12392"/>
    </source>
</evidence>